<protein>
    <recommendedName>
        <fullName evidence="6">ZZ-type domain-containing protein</fullName>
    </recommendedName>
</protein>
<feature type="compositionally biased region" description="Low complexity" evidence="5">
    <location>
        <begin position="12"/>
        <end position="21"/>
    </location>
</feature>
<evidence type="ECO:0000256" key="2">
    <source>
        <dbReference type="ARBA" id="ARBA00022771"/>
    </source>
</evidence>
<evidence type="ECO:0000256" key="1">
    <source>
        <dbReference type="ARBA" id="ARBA00022723"/>
    </source>
</evidence>
<dbReference type="InterPro" id="IPR000433">
    <property type="entry name" value="Znf_ZZ"/>
</dbReference>
<dbReference type="AlphaFoldDB" id="A0AAF0EYZ9"/>
<organism evidence="7 8">
    <name type="scientific">Malassezia cuniculi</name>
    <dbReference type="NCBI Taxonomy" id="948313"/>
    <lineage>
        <taxon>Eukaryota</taxon>
        <taxon>Fungi</taxon>
        <taxon>Dikarya</taxon>
        <taxon>Basidiomycota</taxon>
        <taxon>Ustilaginomycotina</taxon>
        <taxon>Malasseziomycetes</taxon>
        <taxon>Malasseziales</taxon>
        <taxon>Malasseziaceae</taxon>
        <taxon>Malassezia</taxon>
    </lineage>
</organism>
<keyword evidence="3" id="KW-0862">Zinc</keyword>
<feature type="compositionally biased region" description="Low complexity" evidence="5">
    <location>
        <begin position="594"/>
        <end position="609"/>
    </location>
</feature>
<reference evidence="7" key="1">
    <citation type="submission" date="2023-03" db="EMBL/GenBank/DDBJ databases">
        <title>Mating type loci evolution in Malassezia.</title>
        <authorList>
            <person name="Coelho M.A."/>
        </authorList>
    </citation>
    <scope>NUCLEOTIDE SEQUENCE</scope>
    <source>
        <strain evidence="7">CBS 11721</strain>
    </source>
</reference>
<feature type="domain" description="ZZ-type" evidence="6">
    <location>
        <begin position="335"/>
        <end position="392"/>
    </location>
</feature>
<dbReference type="Gene3D" id="3.30.60.90">
    <property type="match status" value="2"/>
</dbReference>
<evidence type="ECO:0000313" key="7">
    <source>
        <dbReference type="EMBL" id="WFD35302.1"/>
    </source>
</evidence>
<evidence type="ECO:0000313" key="8">
    <source>
        <dbReference type="Proteomes" id="UP001219933"/>
    </source>
</evidence>
<evidence type="ECO:0000256" key="3">
    <source>
        <dbReference type="ARBA" id="ARBA00022833"/>
    </source>
</evidence>
<dbReference type="GO" id="GO:0008270">
    <property type="term" value="F:zinc ion binding"/>
    <property type="evidence" value="ECO:0007669"/>
    <property type="project" value="UniProtKB-KW"/>
</dbReference>
<dbReference type="Pfam" id="PF00569">
    <property type="entry name" value="ZZ"/>
    <property type="match status" value="1"/>
</dbReference>
<accession>A0AAF0EYZ9</accession>
<dbReference type="Proteomes" id="UP001219933">
    <property type="component" value="Chromosome 3"/>
</dbReference>
<feature type="region of interest" description="Disordered" evidence="5">
    <location>
        <begin position="594"/>
        <end position="616"/>
    </location>
</feature>
<dbReference type="PROSITE" id="PS01357">
    <property type="entry name" value="ZF_ZZ_1"/>
    <property type="match status" value="1"/>
</dbReference>
<proteinExistence type="predicted"/>
<sequence length="616" mass="66022">MHHHTVSHVWRGSASSSKGTATAHACASPTLEGISSALRRVKDGKEAAYVYYTTNGGGLRHIHHFLPPRPDDVDIVAEAWDADDATYKLLTKPLWVLRRCAALQIDVQGSEALERWCSAHGLVIATTKALLVLVERLPIILAERLGDASDVPTVSYKRPNGSHGNDLMSDVAHCLQTGEPLAIVIGEAPGYTTWPCTASVPSARDLPLAPVALPSAQPTESPIGALAFAIHLPEAAHTLPPEAHTAPFEAQVQEEPEPAMDELESGFEEMLGHGRNTCRICDADIASKRLRCLTCPNWEACLGCAERLAEEHPDHKFVPLDAAVADAKPASWKEHPGVHCSRCSLAIVGPRFRCTICDDFDLCADCEALPVDTHAQSHGAHHILGKIDEPMDKRSWRESIFEEDQFAQESAAEETSVTSDPFTVVDDPFTDPGAAEVPFMLRGLSEAAALAQSAIQHPLIGRAVPIVGQALDFAAAVEDACSAPRMHHSQARMHSGPQSPPQSPHRGGRKGPTNMPLSQAIVQVVFAALPRPLGMLCDLDKLNEAVSQVVHSATNGPESSNIVEVDLDHVDAKFAMGMNDNDFTTHATDEKHAPFGFTPAAAPAGADGAQPMEPLD</sequence>
<dbReference type="PANTHER" id="PTHR15090:SF8">
    <property type="entry name" value="ZZ-TYPE ZINC FINGER-CONTAINING PROTEIN"/>
    <property type="match status" value="1"/>
</dbReference>
<feature type="region of interest" description="Disordered" evidence="5">
    <location>
        <begin position="1"/>
        <end position="21"/>
    </location>
</feature>
<feature type="region of interest" description="Disordered" evidence="5">
    <location>
        <begin position="484"/>
        <end position="515"/>
    </location>
</feature>
<dbReference type="EMBL" id="CP119879">
    <property type="protein sequence ID" value="WFD35302.1"/>
    <property type="molecule type" value="Genomic_DNA"/>
</dbReference>
<dbReference type="SUPFAM" id="SSF57850">
    <property type="entry name" value="RING/U-box"/>
    <property type="match status" value="2"/>
</dbReference>
<dbReference type="InterPro" id="IPR043145">
    <property type="entry name" value="Znf_ZZ_sf"/>
</dbReference>
<dbReference type="SMART" id="SM00291">
    <property type="entry name" value="ZnF_ZZ"/>
    <property type="match status" value="2"/>
</dbReference>
<keyword evidence="8" id="KW-1185">Reference proteome</keyword>
<gene>
    <name evidence="7" type="ORF">MCUN1_002153</name>
</gene>
<keyword evidence="1" id="KW-0479">Metal-binding</keyword>
<dbReference type="InterPro" id="IPR052260">
    <property type="entry name" value="Autophagy_Rcpt_SigReg"/>
</dbReference>
<evidence type="ECO:0000256" key="4">
    <source>
        <dbReference type="PROSITE-ProRule" id="PRU00228"/>
    </source>
</evidence>
<name>A0AAF0EYZ9_9BASI</name>
<dbReference type="PANTHER" id="PTHR15090">
    <property type="entry name" value="SEQUESTOSOME 1-RELATED"/>
    <property type="match status" value="1"/>
</dbReference>
<dbReference type="PROSITE" id="PS50135">
    <property type="entry name" value="ZF_ZZ_2"/>
    <property type="match status" value="1"/>
</dbReference>
<evidence type="ECO:0000259" key="6">
    <source>
        <dbReference type="PROSITE" id="PS50135"/>
    </source>
</evidence>
<keyword evidence="2 4" id="KW-0863">Zinc-finger</keyword>
<evidence type="ECO:0000256" key="5">
    <source>
        <dbReference type="SAM" id="MobiDB-lite"/>
    </source>
</evidence>